<evidence type="ECO:0000256" key="6">
    <source>
        <dbReference type="ARBA" id="ARBA00023049"/>
    </source>
</evidence>
<evidence type="ECO:0000259" key="7">
    <source>
        <dbReference type="Pfam" id="PF01551"/>
    </source>
</evidence>
<feature type="domain" description="M23ase beta-sheet core" evidence="7">
    <location>
        <begin position="82"/>
        <end position="189"/>
    </location>
</feature>
<dbReference type="GO" id="GO:0004222">
    <property type="term" value="F:metalloendopeptidase activity"/>
    <property type="evidence" value="ECO:0007669"/>
    <property type="project" value="TreeGrafter"/>
</dbReference>
<reference evidence="8 9" key="1">
    <citation type="journal article" date="2015" name="Genome Announc.">
        <title>Complete Genome Sequence of Polypropylene Glycol- and Polyethylene Glycol-Degrading Sphingopyxis macrogoltabida Strain EY-1.</title>
        <authorList>
            <person name="Ohtsubo Y."/>
            <person name="Nagata Y."/>
            <person name="Numata M."/>
            <person name="Tsuchikane K."/>
            <person name="Hosoyama A."/>
            <person name="Yamazoe A."/>
            <person name="Tsuda M."/>
            <person name="Fujita N."/>
            <person name="Kawai F."/>
        </authorList>
    </citation>
    <scope>NUCLEOTIDE SEQUENCE [LARGE SCALE GENOMIC DNA]</scope>
    <source>
        <strain evidence="8 9">EY-1</strain>
    </source>
</reference>
<dbReference type="AlphaFoldDB" id="A0A0N7GSF4"/>
<dbReference type="InterPro" id="IPR050570">
    <property type="entry name" value="Cell_wall_metabolism_enzyme"/>
</dbReference>
<organism evidence="8 9">
    <name type="scientific">Sphingopyxis macrogoltabida</name>
    <name type="common">Sphingomonas macrogoltabidus</name>
    <dbReference type="NCBI Taxonomy" id="33050"/>
    <lineage>
        <taxon>Bacteria</taxon>
        <taxon>Pseudomonadati</taxon>
        <taxon>Pseudomonadota</taxon>
        <taxon>Alphaproteobacteria</taxon>
        <taxon>Sphingomonadales</taxon>
        <taxon>Sphingomonadaceae</taxon>
        <taxon>Sphingopyxis</taxon>
    </lineage>
</organism>
<gene>
    <name evidence="8" type="ORF">AN936_09330</name>
</gene>
<dbReference type="PANTHER" id="PTHR21666">
    <property type="entry name" value="PEPTIDASE-RELATED"/>
    <property type="match status" value="1"/>
</dbReference>
<dbReference type="InterPro" id="IPR016047">
    <property type="entry name" value="M23ase_b-sheet_dom"/>
</dbReference>
<dbReference type="Proteomes" id="UP000058074">
    <property type="component" value="Chromosome"/>
</dbReference>
<evidence type="ECO:0000256" key="3">
    <source>
        <dbReference type="ARBA" id="ARBA00022723"/>
    </source>
</evidence>
<dbReference type="SUPFAM" id="SSF51261">
    <property type="entry name" value="Duplicated hybrid motif"/>
    <property type="match status" value="1"/>
</dbReference>
<evidence type="ECO:0000313" key="9">
    <source>
        <dbReference type="Proteomes" id="UP000058074"/>
    </source>
</evidence>
<dbReference type="PANTHER" id="PTHR21666:SF288">
    <property type="entry name" value="CELL DIVISION PROTEIN YTFB"/>
    <property type="match status" value="1"/>
</dbReference>
<dbReference type="GO" id="GO:0006508">
    <property type="term" value="P:proteolysis"/>
    <property type="evidence" value="ECO:0007669"/>
    <property type="project" value="UniProtKB-KW"/>
</dbReference>
<dbReference type="GO" id="GO:0046872">
    <property type="term" value="F:metal ion binding"/>
    <property type="evidence" value="ECO:0007669"/>
    <property type="project" value="UniProtKB-KW"/>
</dbReference>
<dbReference type="RefSeq" id="WP_084758259.1">
    <property type="nucleotide sequence ID" value="NZ_CP012700.1"/>
</dbReference>
<dbReference type="KEGG" id="smag:AN936_09330"/>
<keyword evidence="2" id="KW-0645">Protease</keyword>
<dbReference type="OrthoDB" id="9800107at2"/>
<keyword evidence="5" id="KW-0862">Zinc</keyword>
<dbReference type="PATRIC" id="fig|33050.5.peg.1935"/>
<protein>
    <recommendedName>
        <fullName evidence="7">M23ase beta-sheet core domain-containing protein</fullName>
    </recommendedName>
</protein>
<dbReference type="EMBL" id="CP012700">
    <property type="protein sequence ID" value="ALH80563.1"/>
    <property type="molecule type" value="Genomic_DNA"/>
</dbReference>
<evidence type="ECO:0000256" key="5">
    <source>
        <dbReference type="ARBA" id="ARBA00022833"/>
    </source>
</evidence>
<evidence type="ECO:0000313" key="8">
    <source>
        <dbReference type="EMBL" id="ALH80563.1"/>
    </source>
</evidence>
<dbReference type="Gene3D" id="2.70.70.10">
    <property type="entry name" value="Glucose Permease (Domain IIA)"/>
    <property type="match status" value="1"/>
</dbReference>
<evidence type="ECO:0000256" key="4">
    <source>
        <dbReference type="ARBA" id="ARBA00022801"/>
    </source>
</evidence>
<accession>A0A0N7GSF4</accession>
<dbReference type="InterPro" id="IPR011055">
    <property type="entry name" value="Dup_hybrid_motif"/>
</dbReference>
<keyword evidence="4" id="KW-0378">Hydrolase</keyword>
<name>A0A0N7GSF4_SPHMC</name>
<comment type="cofactor">
    <cofactor evidence="1">
        <name>Zn(2+)</name>
        <dbReference type="ChEBI" id="CHEBI:29105"/>
    </cofactor>
</comment>
<dbReference type="Pfam" id="PF01551">
    <property type="entry name" value="Peptidase_M23"/>
    <property type="match status" value="1"/>
</dbReference>
<sequence>MRWQAAIKLVLWTATVTAILTSIYWVTAYDLLDAPPAEPKRVSGAALDAAAPKSRGIGIPVAGIRASELIDSWSQSRSEGRLHAAIDIPAPAGTPVLAAMDGTIEKLFSSGRGGRTIYQRSADGTLMLYYAHLQGYRRGLAEGQAVRRGEVIATVGASGNADPAVPHLHFQMMRTTPGADWNAGEPVNPYPLLTGLRPAP</sequence>
<evidence type="ECO:0000256" key="2">
    <source>
        <dbReference type="ARBA" id="ARBA00022670"/>
    </source>
</evidence>
<keyword evidence="6" id="KW-0482">Metalloprotease</keyword>
<keyword evidence="3" id="KW-0479">Metal-binding</keyword>
<dbReference type="CDD" id="cd12797">
    <property type="entry name" value="M23_peptidase"/>
    <property type="match status" value="1"/>
</dbReference>
<proteinExistence type="predicted"/>
<evidence type="ECO:0000256" key="1">
    <source>
        <dbReference type="ARBA" id="ARBA00001947"/>
    </source>
</evidence>